<name>A0ABW8ARI9_9ACTN</name>
<dbReference type="Gene3D" id="3.40.50.2000">
    <property type="entry name" value="Glycogen Phosphorylase B"/>
    <property type="match status" value="1"/>
</dbReference>
<sequence length="462" mass="48283">MTPEPQADQGLEPADDVRVERLEVTGTPVAPDLSRLPRPRRPLGRPLGGARILLVAPTYPATRRSSRDVAAAPYQVAAARRLAQVAERVTVLTAARPGDPALGEAPGGRRVVGEDGDVTVVRHRLAVPRRFDGAALARYEFTFVRRVGRSPVLDAPDVVVGVTPTVGAAVAAARLARHFDARLLIVVQDVLSADPRSGGAVRAVLNRAEGIALREADEVAVEHAFLRAGVRAHGVDADRIHVVANPRASTPLERSAARHRLGWPAADLLAVRTGPLMSEPAAGTLLRAARLLAHRGGRPRLVLVGEGRRHEGLRAAAEGLSGVGFVTPPDSATYPYLLAAADVLVVTEPPDRPDPAALGRLLAGLAAGRPVVAALHADGKAAAEAARAGTAVRVVAPDAPAALADALADLADDASRAAMAATAEEFARARLHGPAAGERLERLVESMLWRGRSDASDGEHPE</sequence>
<dbReference type="SUPFAM" id="SSF53756">
    <property type="entry name" value="UDP-Glycosyltransferase/glycogen phosphorylase"/>
    <property type="match status" value="1"/>
</dbReference>
<accession>A0ABW8ARI9</accession>
<dbReference type="Pfam" id="PF13692">
    <property type="entry name" value="Glyco_trans_1_4"/>
    <property type="match status" value="1"/>
</dbReference>
<evidence type="ECO:0000259" key="3">
    <source>
        <dbReference type="Pfam" id="PF13579"/>
    </source>
</evidence>
<keyword evidence="1" id="KW-0328">Glycosyltransferase</keyword>
<dbReference type="InterPro" id="IPR028098">
    <property type="entry name" value="Glyco_trans_4-like_N"/>
</dbReference>
<comment type="caution">
    <text evidence="4">The sequence shown here is derived from an EMBL/GenBank/DDBJ whole genome shotgun (WGS) entry which is preliminary data.</text>
</comment>
<reference evidence="4 5" key="1">
    <citation type="submission" date="2024-10" db="EMBL/GenBank/DDBJ databases">
        <title>The Natural Products Discovery Center: Release of the First 8490 Sequenced Strains for Exploring Actinobacteria Biosynthetic Diversity.</title>
        <authorList>
            <person name="Kalkreuter E."/>
            <person name="Kautsar S.A."/>
            <person name="Yang D."/>
            <person name="Bader C.D."/>
            <person name="Teijaro C.N."/>
            <person name="Fluegel L."/>
            <person name="Davis C.M."/>
            <person name="Simpson J.R."/>
            <person name="Lauterbach L."/>
            <person name="Steele A.D."/>
            <person name="Gui C."/>
            <person name="Meng S."/>
            <person name="Li G."/>
            <person name="Viehrig K."/>
            <person name="Ye F."/>
            <person name="Su P."/>
            <person name="Kiefer A.F."/>
            <person name="Nichols A."/>
            <person name="Cepeda A.J."/>
            <person name="Yan W."/>
            <person name="Fan B."/>
            <person name="Jiang Y."/>
            <person name="Adhikari A."/>
            <person name="Zheng C.-J."/>
            <person name="Schuster L."/>
            <person name="Cowan T.M."/>
            <person name="Smanski M.J."/>
            <person name="Chevrette M.G."/>
            <person name="De Carvalho L.P.S."/>
            <person name="Shen B."/>
        </authorList>
    </citation>
    <scope>NUCLEOTIDE SEQUENCE [LARGE SCALE GENOMIC DNA]</scope>
    <source>
        <strain evidence="4 5">NPDC049639</strain>
    </source>
</reference>
<dbReference type="PANTHER" id="PTHR12526">
    <property type="entry name" value="GLYCOSYLTRANSFERASE"/>
    <property type="match status" value="1"/>
</dbReference>
<keyword evidence="2" id="KW-0808">Transferase</keyword>
<organism evidence="4 5">
    <name type="scientific">Spongisporangium articulatum</name>
    <dbReference type="NCBI Taxonomy" id="3362603"/>
    <lineage>
        <taxon>Bacteria</taxon>
        <taxon>Bacillati</taxon>
        <taxon>Actinomycetota</taxon>
        <taxon>Actinomycetes</taxon>
        <taxon>Kineosporiales</taxon>
        <taxon>Kineosporiaceae</taxon>
        <taxon>Spongisporangium</taxon>
    </lineage>
</organism>
<dbReference type="PANTHER" id="PTHR12526:SF510">
    <property type="entry name" value="D-INOSITOL 3-PHOSPHATE GLYCOSYLTRANSFERASE"/>
    <property type="match status" value="1"/>
</dbReference>
<proteinExistence type="predicted"/>
<dbReference type="EMBL" id="JBITLV010000006">
    <property type="protein sequence ID" value="MFI7588976.1"/>
    <property type="molecule type" value="Genomic_DNA"/>
</dbReference>
<keyword evidence="5" id="KW-1185">Reference proteome</keyword>
<gene>
    <name evidence="4" type="ORF">ACIB24_18085</name>
</gene>
<dbReference type="RefSeq" id="WP_398283213.1">
    <property type="nucleotide sequence ID" value="NZ_JBITLV010000006.1"/>
</dbReference>
<dbReference type="Proteomes" id="UP001612915">
    <property type="component" value="Unassembled WGS sequence"/>
</dbReference>
<evidence type="ECO:0000256" key="1">
    <source>
        <dbReference type="ARBA" id="ARBA00022676"/>
    </source>
</evidence>
<dbReference type="Pfam" id="PF13579">
    <property type="entry name" value="Glyco_trans_4_4"/>
    <property type="match status" value="1"/>
</dbReference>
<feature type="domain" description="Glycosyltransferase subfamily 4-like N-terminal" evidence="3">
    <location>
        <begin position="73"/>
        <end position="245"/>
    </location>
</feature>
<protein>
    <submittedName>
        <fullName evidence="4">Glycosyltransferase</fullName>
    </submittedName>
</protein>
<evidence type="ECO:0000256" key="2">
    <source>
        <dbReference type="ARBA" id="ARBA00022679"/>
    </source>
</evidence>
<evidence type="ECO:0000313" key="4">
    <source>
        <dbReference type="EMBL" id="MFI7588976.1"/>
    </source>
</evidence>
<evidence type="ECO:0000313" key="5">
    <source>
        <dbReference type="Proteomes" id="UP001612915"/>
    </source>
</evidence>